<evidence type="ECO:0000313" key="4">
    <source>
        <dbReference type="Proteomes" id="UP000653454"/>
    </source>
</evidence>
<dbReference type="InterPro" id="IPR036691">
    <property type="entry name" value="Endo/exonu/phosph_ase_sf"/>
</dbReference>
<sequence>MYLKIRIEGELVNVISAYAPQTGCSEIDKTAFWNMFDGTLQQVSAKETIIIGGDLNGHIGTTSEPHNRIHGGHGYGTLNEAGKVILQTAMAFDLAIINSFFKKKPEHIITYKSGPASSQIDYILTNRAHIGRVKNCKVIPGECAITQHRIVVADMVFKRTSKLKPARTAEITKWWNLKGEKTEEFRQHLSDVKVDTTQDVDKIWEHLHKCLTKAGNVILGRTKGGKRTPRETWWWTDTVKQALKDNKSAFKTWQATKTPEDREEYKKAKKHAKKTIAIAQANSLKDMYSTLDSKEGQKQIYKLAKQRNQSTKDPATCRVIKGTNGDLLYKDKDIIATWQKYYEDLLNKIPFNINLPEAHKNQGLIAPINPWEVKRALQKMSNKKAVGPDGIPVEAWKCLSDHGIILLTNFFNRMMETSKMPSAWGLRTIVPIYKGKGSKLECNNYRGVKLMCHTMKLYERVIDSRLRQECSLSKNHYGFVPGVSTTDPMFALNTIAEEYRAKNCPLYIAFLDMEKAFDRIPRDAIWWSLRRKSVPEKYVSIIADMYKNARSVVRTVVGATRPIAVAEGVHQGSVLSPFLFCLFLDALTETAQSTAAWTFIYADDVAICTESRTSLQKALLEWKHPLQKGGLKLSVTKTQYMACNEPDPDDSHIIIDGQQVIKCDQYKYLGNMMHSSGKVEYNIQHRIAAAWLKWREVTGVTCDRRMPVRLKGLVYKTIIHPVLMYGSETWAATQTHVRAVQAAEMKMLRWMCGVTRLDRIRNEYVRGSLGVRDIADKLKENRLRWFGHVKRKPPDYVGNEALCLSAPGRRSRGRPKTRWIDVVQKDLRHCQVSEDDVGDRAKWREKTRKADPTTKWDT</sequence>
<dbReference type="Gene3D" id="3.60.10.10">
    <property type="entry name" value="Endonuclease/exonuclease/phosphatase"/>
    <property type="match status" value="1"/>
</dbReference>
<evidence type="ECO:0000256" key="1">
    <source>
        <dbReference type="SAM" id="MobiDB-lite"/>
    </source>
</evidence>
<dbReference type="Pfam" id="PF00078">
    <property type="entry name" value="RVT_1"/>
    <property type="match status" value="1"/>
</dbReference>
<feature type="domain" description="Reverse transcriptase" evidence="2">
    <location>
        <begin position="413"/>
        <end position="673"/>
    </location>
</feature>
<feature type="region of interest" description="Disordered" evidence="1">
    <location>
        <begin position="836"/>
        <end position="858"/>
    </location>
</feature>
<evidence type="ECO:0000313" key="3">
    <source>
        <dbReference type="EMBL" id="CAG9137871.1"/>
    </source>
</evidence>
<dbReference type="InterPro" id="IPR043502">
    <property type="entry name" value="DNA/RNA_pol_sf"/>
</dbReference>
<dbReference type="InterPro" id="IPR000477">
    <property type="entry name" value="RT_dom"/>
</dbReference>
<organism evidence="3 4">
    <name type="scientific">Plutella xylostella</name>
    <name type="common">Diamondback moth</name>
    <name type="synonym">Plutella maculipennis</name>
    <dbReference type="NCBI Taxonomy" id="51655"/>
    <lineage>
        <taxon>Eukaryota</taxon>
        <taxon>Metazoa</taxon>
        <taxon>Ecdysozoa</taxon>
        <taxon>Arthropoda</taxon>
        <taxon>Hexapoda</taxon>
        <taxon>Insecta</taxon>
        <taxon>Pterygota</taxon>
        <taxon>Neoptera</taxon>
        <taxon>Endopterygota</taxon>
        <taxon>Lepidoptera</taxon>
        <taxon>Glossata</taxon>
        <taxon>Ditrysia</taxon>
        <taxon>Yponomeutoidea</taxon>
        <taxon>Plutellidae</taxon>
        <taxon>Plutella</taxon>
    </lineage>
</organism>
<accession>A0A8S4GDB1</accession>
<comment type="caution">
    <text evidence="3">The sequence shown here is derived from an EMBL/GenBank/DDBJ whole genome shotgun (WGS) entry which is preliminary data.</text>
</comment>
<proteinExistence type="predicted"/>
<gene>
    <name evidence="3" type="ORF">PLXY2_LOCUS16124</name>
</gene>
<dbReference type="Proteomes" id="UP000653454">
    <property type="component" value="Unassembled WGS sequence"/>
</dbReference>
<dbReference type="SUPFAM" id="SSF56672">
    <property type="entry name" value="DNA/RNA polymerases"/>
    <property type="match status" value="1"/>
</dbReference>
<dbReference type="PROSITE" id="PS50878">
    <property type="entry name" value="RT_POL"/>
    <property type="match status" value="1"/>
</dbReference>
<name>A0A8S4GDB1_PLUXY</name>
<evidence type="ECO:0000259" key="2">
    <source>
        <dbReference type="PROSITE" id="PS50878"/>
    </source>
</evidence>
<protein>
    <submittedName>
        <fullName evidence="3">(diamondback moth) hypothetical protein</fullName>
    </submittedName>
</protein>
<dbReference type="GO" id="GO:0071897">
    <property type="term" value="P:DNA biosynthetic process"/>
    <property type="evidence" value="ECO:0007669"/>
    <property type="project" value="UniProtKB-ARBA"/>
</dbReference>
<dbReference type="PANTHER" id="PTHR47027:SF28">
    <property type="entry name" value="ENDONUCLEASE-REVERSE TRANSCRIPTASE"/>
    <property type="match status" value="1"/>
</dbReference>
<dbReference type="AlphaFoldDB" id="A0A8S4GDB1"/>
<dbReference type="PANTHER" id="PTHR47027">
    <property type="entry name" value="REVERSE TRANSCRIPTASE DOMAIN-CONTAINING PROTEIN"/>
    <property type="match status" value="1"/>
</dbReference>
<dbReference type="EMBL" id="CAJHNJ030000440">
    <property type="protein sequence ID" value="CAG9137871.1"/>
    <property type="molecule type" value="Genomic_DNA"/>
</dbReference>
<dbReference type="CDD" id="cd01650">
    <property type="entry name" value="RT_nLTR_like"/>
    <property type="match status" value="1"/>
</dbReference>
<keyword evidence="4" id="KW-1185">Reference proteome</keyword>
<reference evidence="3" key="1">
    <citation type="submission" date="2020-11" db="EMBL/GenBank/DDBJ databases">
        <authorList>
            <person name="Whiteford S."/>
        </authorList>
    </citation>
    <scope>NUCLEOTIDE SEQUENCE</scope>
</reference>
<dbReference type="SUPFAM" id="SSF56219">
    <property type="entry name" value="DNase I-like"/>
    <property type="match status" value="1"/>
</dbReference>